<dbReference type="InterPro" id="IPR016166">
    <property type="entry name" value="FAD-bd_PCMH"/>
</dbReference>
<evidence type="ECO:0000256" key="1">
    <source>
        <dbReference type="ARBA" id="ARBA00008000"/>
    </source>
</evidence>
<evidence type="ECO:0000256" key="2">
    <source>
        <dbReference type="ARBA" id="ARBA00022630"/>
    </source>
</evidence>
<dbReference type="SUPFAM" id="SSF55103">
    <property type="entry name" value="FAD-linked oxidases, C-terminal domain"/>
    <property type="match status" value="1"/>
</dbReference>
<dbReference type="InterPro" id="IPR016169">
    <property type="entry name" value="FAD-bd_PCMH_sub2"/>
</dbReference>
<dbReference type="InterPro" id="IPR036318">
    <property type="entry name" value="FAD-bd_PCMH-like_sf"/>
</dbReference>
<dbReference type="Gene3D" id="1.10.45.10">
    <property type="entry name" value="Vanillyl-alcohol Oxidase, Chain A, domain 4"/>
    <property type="match status" value="1"/>
</dbReference>
<dbReference type="RefSeq" id="WP_394299855.1">
    <property type="nucleotide sequence ID" value="NZ_JBHMQT010000006.1"/>
</dbReference>
<dbReference type="EMBL" id="JBHMQT010000006">
    <property type="protein sequence ID" value="MFC0861626.1"/>
    <property type="molecule type" value="Genomic_DNA"/>
</dbReference>
<feature type="domain" description="FAD-binding PCMH-type" evidence="4">
    <location>
        <begin position="57"/>
        <end position="235"/>
    </location>
</feature>
<dbReference type="InterPro" id="IPR016171">
    <property type="entry name" value="Vanillyl_alc_oxidase_C-sub2"/>
</dbReference>
<evidence type="ECO:0000259" key="4">
    <source>
        <dbReference type="PROSITE" id="PS51387"/>
    </source>
</evidence>
<evidence type="ECO:0000313" key="6">
    <source>
        <dbReference type="Proteomes" id="UP001589870"/>
    </source>
</evidence>
<dbReference type="Proteomes" id="UP001589870">
    <property type="component" value="Unassembled WGS sequence"/>
</dbReference>
<dbReference type="Pfam" id="PF02913">
    <property type="entry name" value="FAD-oxidase_C"/>
    <property type="match status" value="1"/>
</dbReference>
<reference evidence="5 6" key="1">
    <citation type="submission" date="2024-09" db="EMBL/GenBank/DDBJ databases">
        <authorList>
            <person name="Sun Q."/>
            <person name="Mori K."/>
        </authorList>
    </citation>
    <scope>NUCLEOTIDE SEQUENCE [LARGE SCALE GENOMIC DNA]</scope>
    <source>
        <strain evidence="5 6">TBRC 1851</strain>
    </source>
</reference>
<dbReference type="PROSITE" id="PS51387">
    <property type="entry name" value="FAD_PCMH"/>
    <property type="match status" value="1"/>
</dbReference>
<keyword evidence="6" id="KW-1185">Reference proteome</keyword>
<dbReference type="SUPFAM" id="SSF56176">
    <property type="entry name" value="FAD-binding/transporter-associated domain-like"/>
    <property type="match status" value="1"/>
</dbReference>
<dbReference type="Gene3D" id="3.30.465.10">
    <property type="match status" value="1"/>
</dbReference>
<accession>A0ABV6U3C3</accession>
<keyword evidence="2" id="KW-0285">Flavoprotein</keyword>
<name>A0ABV6U3C3_9ACTN</name>
<dbReference type="InterPro" id="IPR006094">
    <property type="entry name" value="Oxid_FAD_bind_N"/>
</dbReference>
<dbReference type="PANTHER" id="PTHR46568">
    <property type="entry name" value="ALKYLDIHYDROXYACETONEPHOSPHATE SYNTHASE, PEROXISOMAL"/>
    <property type="match status" value="1"/>
</dbReference>
<gene>
    <name evidence="5" type="ORF">ACFHYQ_04870</name>
</gene>
<evidence type="ECO:0000256" key="3">
    <source>
        <dbReference type="ARBA" id="ARBA00022827"/>
    </source>
</evidence>
<dbReference type="InterPro" id="IPR004113">
    <property type="entry name" value="FAD-bd_oxidored_4_C"/>
</dbReference>
<dbReference type="InterPro" id="IPR025650">
    <property type="entry name" value="Alkyl-DHAP_Synthase"/>
</dbReference>
<comment type="caution">
    <text evidence="5">The sequence shown here is derived from an EMBL/GenBank/DDBJ whole genome shotgun (WGS) entry which is preliminary data.</text>
</comment>
<comment type="similarity">
    <text evidence="1">Belongs to the FAD-binding oxidoreductase/transferase type 4 family.</text>
</comment>
<dbReference type="PANTHER" id="PTHR46568:SF1">
    <property type="entry name" value="ALKYLDIHYDROXYACETONEPHOSPHATE SYNTHASE, PEROXISOMAL"/>
    <property type="match status" value="1"/>
</dbReference>
<evidence type="ECO:0000313" key="5">
    <source>
        <dbReference type="EMBL" id="MFC0861626.1"/>
    </source>
</evidence>
<protein>
    <submittedName>
        <fullName evidence="5">FAD-binding oxidoreductase</fullName>
    </submittedName>
</protein>
<sequence length="481" mass="51207">MTTDTSLTKNDPTFQELLQQLAIVVSPERVSAADDVLDGRSHDTWPVATTWAKLGRHPHRPDLVVWAQSEAEVVAVLRLASQAGVPVTPWALGSSVTGQPLPLAGGVVLDVSGLTGDPELDPVDGIVTAPAGVRGSDLEAWLGERGLTLRHSPQSLARSSIGGWVATRATGQFSSRYGGIEELVVGYRVVLADGTTAEVGESPRAAMGPSLKQLFIGSEGTLGVITQVSLKVFELPALEIREAFAFPDVVHALTAMRQGTQRGLRPHVMRLYDADEARHAAPDAPVGQAVLFLGHEGISEVASAEHAAFKDLLVQASGVSLGSAPVDAWMGRRYDFSTVENLLATPGGYAETIEVANSWSRIEPMYRALREALSPLADEVLGHFSHVYHDGVSLYVILLGRAIDDETALERLEQIWIRAMEVVIAHGGEVSHHHGGGLARAPWARQSLGSGFELLERLKDALDPQGLLNPGKLGLAAPASV</sequence>
<keyword evidence="3" id="KW-0274">FAD</keyword>
<dbReference type="Gene3D" id="3.40.462.40">
    <property type="entry name" value="FAD-linked oxidase, cap domain/gating helix"/>
    <property type="match status" value="1"/>
</dbReference>
<proteinExistence type="inferred from homology"/>
<organism evidence="5 6">
    <name type="scientific">Sphaerimonospora cavernae</name>
    <dbReference type="NCBI Taxonomy" id="1740611"/>
    <lineage>
        <taxon>Bacteria</taxon>
        <taxon>Bacillati</taxon>
        <taxon>Actinomycetota</taxon>
        <taxon>Actinomycetes</taxon>
        <taxon>Streptosporangiales</taxon>
        <taxon>Streptosporangiaceae</taxon>
        <taxon>Sphaerimonospora</taxon>
    </lineage>
</organism>
<dbReference type="Pfam" id="PF01565">
    <property type="entry name" value="FAD_binding_4"/>
    <property type="match status" value="1"/>
</dbReference>
<dbReference type="InterPro" id="IPR016164">
    <property type="entry name" value="FAD-linked_Oxase-like_C"/>
</dbReference>